<evidence type="ECO:0000313" key="1">
    <source>
        <dbReference type="EMBL" id="GKV47788.1"/>
    </source>
</evidence>
<name>A0AAV5ME73_9ROSI</name>
<dbReference type="AlphaFoldDB" id="A0AAV5ME73"/>
<protein>
    <submittedName>
        <fullName evidence="1">Uncharacterized protein</fullName>
    </submittedName>
</protein>
<keyword evidence="2" id="KW-1185">Reference proteome</keyword>
<evidence type="ECO:0000313" key="2">
    <source>
        <dbReference type="Proteomes" id="UP001054252"/>
    </source>
</evidence>
<organism evidence="1 2">
    <name type="scientific">Rubroshorea leprosula</name>
    <dbReference type="NCBI Taxonomy" id="152421"/>
    <lineage>
        <taxon>Eukaryota</taxon>
        <taxon>Viridiplantae</taxon>
        <taxon>Streptophyta</taxon>
        <taxon>Embryophyta</taxon>
        <taxon>Tracheophyta</taxon>
        <taxon>Spermatophyta</taxon>
        <taxon>Magnoliopsida</taxon>
        <taxon>eudicotyledons</taxon>
        <taxon>Gunneridae</taxon>
        <taxon>Pentapetalae</taxon>
        <taxon>rosids</taxon>
        <taxon>malvids</taxon>
        <taxon>Malvales</taxon>
        <taxon>Dipterocarpaceae</taxon>
        <taxon>Rubroshorea</taxon>
    </lineage>
</organism>
<accession>A0AAV5ME73</accession>
<reference evidence="1 2" key="1">
    <citation type="journal article" date="2021" name="Commun. Biol.">
        <title>The genome of Shorea leprosula (Dipterocarpaceae) highlights the ecological relevance of drought in aseasonal tropical rainforests.</title>
        <authorList>
            <person name="Ng K.K.S."/>
            <person name="Kobayashi M.J."/>
            <person name="Fawcett J.A."/>
            <person name="Hatakeyama M."/>
            <person name="Paape T."/>
            <person name="Ng C.H."/>
            <person name="Ang C.C."/>
            <person name="Tnah L.H."/>
            <person name="Lee C.T."/>
            <person name="Nishiyama T."/>
            <person name="Sese J."/>
            <person name="O'Brien M.J."/>
            <person name="Copetti D."/>
            <person name="Mohd Noor M.I."/>
            <person name="Ong R.C."/>
            <person name="Putra M."/>
            <person name="Sireger I.Z."/>
            <person name="Indrioko S."/>
            <person name="Kosugi Y."/>
            <person name="Izuno A."/>
            <person name="Isagi Y."/>
            <person name="Lee S.L."/>
            <person name="Shimizu K.K."/>
        </authorList>
    </citation>
    <scope>NUCLEOTIDE SEQUENCE [LARGE SCALE GENOMIC DNA]</scope>
    <source>
        <strain evidence="1">214</strain>
    </source>
</reference>
<sequence>MLEGQEIVDEGHSLMDESQEKIIKGHELLNMGQDALEEVKELIENLMKSRAITIVRISSKWQRKASNKS</sequence>
<gene>
    <name evidence="1" type="ORF">SLEP1_g54650</name>
</gene>
<proteinExistence type="predicted"/>
<dbReference type="EMBL" id="BPVZ01000236">
    <property type="protein sequence ID" value="GKV47788.1"/>
    <property type="molecule type" value="Genomic_DNA"/>
</dbReference>
<dbReference type="Proteomes" id="UP001054252">
    <property type="component" value="Unassembled WGS sequence"/>
</dbReference>
<comment type="caution">
    <text evidence="1">The sequence shown here is derived from an EMBL/GenBank/DDBJ whole genome shotgun (WGS) entry which is preliminary data.</text>
</comment>